<feature type="region of interest" description="Disordered" evidence="1">
    <location>
        <begin position="135"/>
        <end position="156"/>
    </location>
</feature>
<protein>
    <recommendedName>
        <fullName evidence="4">CxC1-like cysteine cluster associated with KDZ transposases domain-containing protein</fullName>
    </recommendedName>
</protein>
<proteinExistence type="predicted"/>
<dbReference type="Proteomes" id="UP001222325">
    <property type="component" value="Unassembled WGS sequence"/>
</dbReference>
<comment type="caution">
    <text evidence="2">The sequence shown here is derived from an EMBL/GenBank/DDBJ whole genome shotgun (WGS) entry which is preliminary data.</text>
</comment>
<dbReference type="AlphaFoldDB" id="A0AAD6TU51"/>
<dbReference type="EMBL" id="JARJCN010000060">
    <property type="protein sequence ID" value="KAJ7079409.1"/>
    <property type="molecule type" value="Genomic_DNA"/>
</dbReference>
<reference evidence="2" key="1">
    <citation type="submission" date="2023-03" db="EMBL/GenBank/DDBJ databases">
        <title>Massive genome expansion in bonnet fungi (Mycena s.s.) driven by repeated elements and novel gene families across ecological guilds.</title>
        <authorList>
            <consortium name="Lawrence Berkeley National Laboratory"/>
            <person name="Harder C.B."/>
            <person name="Miyauchi S."/>
            <person name="Viragh M."/>
            <person name="Kuo A."/>
            <person name="Thoen E."/>
            <person name="Andreopoulos B."/>
            <person name="Lu D."/>
            <person name="Skrede I."/>
            <person name="Drula E."/>
            <person name="Henrissat B."/>
            <person name="Morin E."/>
            <person name="Kohler A."/>
            <person name="Barry K."/>
            <person name="LaButti K."/>
            <person name="Morin E."/>
            <person name="Salamov A."/>
            <person name="Lipzen A."/>
            <person name="Mereny Z."/>
            <person name="Hegedus B."/>
            <person name="Baldrian P."/>
            <person name="Stursova M."/>
            <person name="Weitz H."/>
            <person name="Taylor A."/>
            <person name="Grigoriev I.V."/>
            <person name="Nagy L.G."/>
            <person name="Martin F."/>
            <person name="Kauserud H."/>
        </authorList>
    </citation>
    <scope>NUCLEOTIDE SEQUENCE</scope>
    <source>
        <strain evidence="2">CBHHK173m</strain>
    </source>
</reference>
<sequence length="802" mass="90895">MLAGEAGFSSNFVTHGYFPCSPHGTTVVITARVLELYRITRLRCPRLAIQPFVKSLCDLHGAPFRPYLATQFSVAFDVYLATLAIVDARVKALLQRDAPDWRLKNACPACMYKLEDEPPLLLPFLSTKDGNNSLKRWDRRERGEDGAAGASKERADSRKVPGDYYLSRDEVDLWGQEELEELMKGFTPDPVSAWRAASFPADLCQEWKEEDDGCSDRWANMKEQVTAKAWGMYEETGVFLSLCRHGFVLLIADMVRSGELAKYGFAVTNHLIKALGEIAEGYDIGCKAGKMVNAHPVLGKLARENNYRSLVGAFHGHGHCRLCQLSNLATYVEGVGLEDLEYCETFFSRSNALASSTRYASRFHRQQAIATFLGHTDGFETYPNLSGLLCNKYKRALEVLRTEPALEQAMRDLGVQTKDTFVEWLAREKECLLSLKREPLEETLAMEYYQKLVNLDAQTTRMNNTLAIPAPPLSSDPTQADYEADARATRRLEAQRRHAIELHNKLLLAVQDLEIRMDVAERWVPDSEAWREAATLVQRRRYQRAIDELQGLIIARMFELTKMNMSGTGYKLRKHIAKALQARSRAVKTALENYNSAGAALRPPRPPLTWEQVVDYAFLSDFDLLHEGREDIREETWAKPAGRLAMDMHFKIQRAQEEIIRLNIEVRRLWTYMQDEEGFLWREEGRIRREHGEALAYQVRRLRLWQEQFNSVHRSRLTKLKHTAGFTGTLERGTPINQERLAAAGSESAVPQEPSTSTPPPDSDSDDSDDEAEALAEHWALLRVTEDGAGAHVEPEVVIQGA</sequence>
<dbReference type="PANTHER" id="PTHR33096">
    <property type="entry name" value="CXC2 DOMAIN-CONTAINING PROTEIN"/>
    <property type="match status" value="1"/>
</dbReference>
<evidence type="ECO:0000313" key="2">
    <source>
        <dbReference type="EMBL" id="KAJ7079409.1"/>
    </source>
</evidence>
<evidence type="ECO:0000313" key="3">
    <source>
        <dbReference type="Proteomes" id="UP001222325"/>
    </source>
</evidence>
<dbReference type="PANTHER" id="PTHR33096:SF1">
    <property type="entry name" value="CXC1-LIKE CYSTEINE CLUSTER ASSOCIATED WITH KDZ TRANSPOSASES DOMAIN-CONTAINING PROTEIN"/>
    <property type="match status" value="1"/>
</dbReference>
<name>A0AAD6TU51_9AGAR</name>
<gene>
    <name evidence="2" type="ORF">B0H15DRAFT_788088</name>
</gene>
<dbReference type="Pfam" id="PF18758">
    <property type="entry name" value="KDZ"/>
    <property type="match status" value="1"/>
</dbReference>
<evidence type="ECO:0000256" key="1">
    <source>
        <dbReference type="SAM" id="MobiDB-lite"/>
    </source>
</evidence>
<feature type="region of interest" description="Disordered" evidence="1">
    <location>
        <begin position="743"/>
        <end position="774"/>
    </location>
</feature>
<evidence type="ECO:0008006" key="4">
    <source>
        <dbReference type="Google" id="ProtNLM"/>
    </source>
</evidence>
<dbReference type="InterPro" id="IPR040521">
    <property type="entry name" value="KDZ"/>
</dbReference>
<accession>A0AAD6TU51</accession>
<feature type="compositionally biased region" description="Acidic residues" evidence="1">
    <location>
        <begin position="763"/>
        <end position="774"/>
    </location>
</feature>
<keyword evidence="3" id="KW-1185">Reference proteome</keyword>
<organism evidence="2 3">
    <name type="scientific">Mycena belliarum</name>
    <dbReference type="NCBI Taxonomy" id="1033014"/>
    <lineage>
        <taxon>Eukaryota</taxon>
        <taxon>Fungi</taxon>
        <taxon>Dikarya</taxon>
        <taxon>Basidiomycota</taxon>
        <taxon>Agaricomycotina</taxon>
        <taxon>Agaricomycetes</taxon>
        <taxon>Agaricomycetidae</taxon>
        <taxon>Agaricales</taxon>
        <taxon>Marasmiineae</taxon>
        <taxon>Mycenaceae</taxon>
        <taxon>Mycena</taxon>
    </lineage>
</organism>